<name>A0A8D8G898_CULPI</name>
<sequence length="168" mass="18084">MRGFSISLFLCPFFSQDHLQSVGRAQVLSADSVPAQADRSPEALPDGLSVQPAAEAEEGPVASGGDSAPGHQGQPHGAGAAVVQQLLQDSRQLHDDDRGRPRAESDQRHQTAKVPVYRGSLFDRLREIRAGKWRDRAAEKEQSALLAKAAVRIAHSAGNSAAHRLIRR</sequence>
<reference evidence="2" key="1">
    <citation type="submission" date="2021-05" db="EMBL/GenBank/DDBJ databases">
        <authorList>
            <person name="Alioto T."/>
            <person name="Alioto T."/>
            <person name="Gomez Garrido J."/>
        </authorList>
    </citation>
    <scope>NUCLEOTIDE SEQUENCE</scope>
</reference>
<feature type="compositionally biased region" description="Low complexity" evidence="1">
    <location>
        <begin position="68"/>
        <end position="85"/>
    </location>
</feature>
<feature type="compositionally biased region" description="Basic and acidic residues" evidence="1">
    <location>
        <begin position="91"/>
        <end position="109"/>
    </location>
</feature>
<dbReference type="EMBL" id="HBUE01135939">
    <property type="protein sequence ID" value="CAG6498521.1"/>
    <property type="molecule type" value="Transcribed_RNA"/>
</dbReference>
<protein>
    <submittedName>
        <fullName evidence="2">(northern house mosquito) hypothetical protein</fullName>
    </submittedName>
</protein>
<accession>A0A8D8G898</accession>
<organism evidence="2">
    <name type="scientific">Culex pipiens</name>
    <name type="common">House mosquito</name>
    <dbReference type="NCBI Taxonomy" id="7175"/>
    <lineage>
        <taxon>Eukaryota</taxon>
        <taxon>Metazoa</taxon>
        <taxon>Ecdysozoa</taxon>
        <taxon>Arthropoda</taxon>
        <taxon>Hexapoda</taxon>
        <taxon>Insecta</taxon>
        <taxon>Pterygota</taxon>
        <taxon>Neoptera</taxon>
        <taxon>Endopterygota</taxon>
        <taxon>Diptera</taxon>
        <taxon>Nematocera</taxon>
        <taxon>Culicoidea</taxon>
        <taxon>Culicidae</taxon>
        <taxon>Culicinae</taxon>
        <taxon>Culicini</taxon>
        <taxon>Culex</taxon>
        <taxon>Culex</taxon>
    </lineage>
</organism>
<proteinExistence type="predicted"/>
<evidence type="ECO:0000256" key="1">
    <source>
        <dbReference type="SAM" id="MobiDB-lite"/>
    </source>
</evidence>
<evidence type="ECO:0000313" key="2">
    <source>
        <dbReference type="EMBL" id="CAG6498521.1"/>
    </source>
</evidence>
<feature type="region of interest" description="Disordered" evidence="1">
    <location>
        <begin position="54"/>
        <end position="115"/>
    </location>
</feature>
<dbReference type="AlphaFoldDB" id="A0A8D8G898"/>